<dbReference type="OrthoDB" id="5288719at2"/>
<dbReference type="RefSeq" id="WP_103051075.1">
    <property type="nucleotide sequence ID" value="NZ_POWF01000001.1"/>
</dbReference>
<dbReference type="NCBIfam" id="NF040656">
    <property type="entry name" value="GHMP_GYDIA"/>
    <property type="match status" value="1"/>
</dbReference>
<organism evidence="1 2">
    <name type="scientific">Hanstruepera neustonica</name>
    <dbReference type="NCBI Taxonomy" id="1445657"/>
    <lineage>
        <taxon>Bacteria</taxon>
        <taxon>Pseudomonadati</taxon>
        <taxon>Bacteroidota</taxon>
        <taxon>Flavobacteriia</taxon>
        <taxon>Flavobacteriales</taxon>
        <taxon>Flavobacteriaceae</taxon>
        <taxon>Hanstruepera</taxon>
    </lineage>
</organism>
<dbReference type="InterPro" id="IPR047765">
    <property type="entry name" value="GHMP_GYDIA-like"/>
</dbReference>
<evidence type="ECO:0000313" key="1">
    <source>
        <dbReference type="EMBL" id="PNQ75228.1"/>
    </source>
</evidence>
<protein>
    <submittedName>
        <fullName evidence="1">GHMP kinase</fullName>
    </submittedName>
</protein>
<sequence length="301" mass="33929">MSKSNFYSNGKLLLTGEYLVLDGAKALALPTKYGQHLTIESNNSNSLHWKSYDHNEDIWFETNIKLNNLSSDDSNTDFEKRLIQILKAAIQLNPDFLNAGCSVETKLTFPKDWGLGSSSTLINNLAIWAQIDPYQLLKLTFGGSGYDIACASNNNPIVYSLKKDGQDIQKVDFNPNFKDNLYFVYLNKKQNSRDAIETYRKNIFYKPEAISSVNKITESIINCNNLSEFNDLVAQHEEIMGTILKQEPIKNRLFNDFQGAIKSLGAWGGDFILATATENPSAYFQAKGFETVIPFQKMLLS</sequence>
<name>A0A2K1E4L8_9FLAO</name>
<dbReference type="AlphaFoldDB" id="A0A2K1E4L8"/>
<evidence type="ECO:0000313" key="2">
    <source>
        <dbReference type="Proteomes" id="UP000236641"/>
    </source>
</evidence>
<dbReference type="InterPro" id="IPR020568">
    <property type="entry name" value="Ribosomal_Su5_D2-typ_SF"/>
</dbReference>
<dbReference type="InterPro" id="IPR014721">
    <property type="entry name" value="Ribsml_uS5_D2-typ_fold_subgr"/>
</dbReference>
<dbReference type="Proteomes" id="UP000236641">
    <property type="component" value="Unassembled WGS sequence"/>
</dbReference>
<gene>
    <name evidence="1" type="ORF">C1T31_03590</name>
</gene>
<dbReference type="GO" id="GO:0016301">
    <property type="term" value="F:kinase activity"/>
    <property type="evidence" value="ECO:0007669"/>
    <property type="project" value="UniProtKB-KW"/>
</dbReference>
<dbReference type="SUPFAM" id="SSF54211">
    <property type="entry name" value="Ribosomal protein S5 domain 2-like"/>
    <property type="match status" value="1"/>
</dbReference>
<keyword evidence="1" id="KW-0418">Kinase</keyword>
<keyword evidence="1" id="KW-0808">Transferase</keyword>
<keyword evidence="2" id="KW-1185">Reference proteome</keyword>
<proteinExistence type="predicted"/>
<comment type="caution">
    <text evidence="1">The sequence shown here is derived from an EMBL/GenBank/DDBJ whole genome shotgun (WGS) entry which is preliminary data.</text>
</comment>
<accession>A0A2K1E4L8</accession>
<dbReference type="EMBL" id="POWF01000001">
    <property type="protein sequence ID" value="PNQ75228.1"/>
    <property type="molecule type" value="Genomic_DNA"/>
</dbReference>
<reference evidence="1 2" key="1">
    <citation type="submission" date="2018-01" db="EMBL/GenBank/DDBJ databases">
        <title>The draft genome of Hanstruepera neustonica JCM19743.</title>
        <authorList>
            <person name="He R.-H."/>
            <person name="Du Z.-J."/>
        </authorList>
    </citation>
    <scope>NUCLEOTIDE SEQUENCE [LARGE SCALE GENOMIC DNA]</scope>
    <source>
        <strain evidence="1 2">JCM19743</strain>
    </source>
</reference>
<dbReference type="Gene3D" id="3.30.230.10">
    <property type="match status" value="1"/>
</dbReference>